<keyword evidence="2" id="KW-1185">Reference proteome</keyword>
<dbReference type="AlphaFoldDB" id="A0A518AKV1"/>
<dbReference type="EC" id="2.1.1.285" evidence="1"/>
<evidence type="ECO:0000313" key="2">
    <source>
        <dbReference type="Proteomes" id="UP000315750"/>
    </source>
</evidence>
<dbReference type="PANTHER" id="PTHR40036:SF1">
    <property type="entry name" value="MACROCIN O-METHYLTRANSFERASE"/>
    <property type="match status" value="1"/>
</dbReference>
<dbReference type="PANTHER" id="PTHR40036">
    <property type="entry name" value="MACROCIN O-METHYLTRANSFERASE"/>
    <property type="match status" value="1"/>
</dbReference>
<evidence type="ECO:0000313" key="1">
    <source>
        <dbReference type="EMBL" id="QDU55350.1"/>
    </source>
</evidence>
<proteinExistence type="predicted"/>
<dbReference type="OrthoDB" id="149130at2"/>
<dbReference type="InterPro" id="IPR008884">
    <property type="entry name" value="TylF_MeTrfase"/>
</dbReference>
<organism evidence="1 2">
    <name type="scientific">Aeoliella mucimassa</name>
    <dbReference type="NCBI Taxonomy" id="2527972"/>
    <lineage>
        <taxon>Bacteria</taxon>
        <taxon>Pseudomonadati</taxon>
        <taxon>Planctomycetota</taxon>
        <taxon>Planctomycetia</taxon>
        <taxon>Pirellulales</taxon>
        <taxon>Lacipirellulaceae</taxon>
        <taxon>Aeoliella</taxon>
    </lineage>
</organism>
<keyword evidence="1" id="KW-0489">Methyltransferase</keyword>
<dbReference type="GO" id="GO:0008168">
    <property type="term" value="F:methyltransferase activity"/>
    <property type="evidence" value="ECO:0007669"/>
    <property type="project" value="UniProtKB-KW"/>
</dbReference>
<dbReference type="SUPFAM" id="SSF53335">
    <property type="entry name" value="S-adenosyl-L-methionine-dependent methyltransferases"/>
    <property type="match status" value="1"/>
</dbReference>
<dbReference type="GO" id="GO:0032259">
    <property type="term" value="P:methylation"/>
    <property type="evidence" value="ECO:0007669"/>
    <property type="project" value="UniProtKB-KW"/>
</dbReference>
<keyword evidence="1" id="KW-0808">Transferase</keyword>
<dbReference type="Proteomes" id="UP000315750">
    <property type="component" value="Chromosome"/>
</dbReference>
<accession>A0A518AKV1</accession>
<dbReference type="InterPro" id="IPR029063">
    <property type="entry name" value="SAM-dependent_MTases_sf"/>
</dbReference>
<protein>
    <submittedName>
        <fullName evidence="1">Demethyldecarbamoylnovobiocin O-methyltransferase</fullName>
        <ecNumber evidence="1">2.1.1.285</ecNumber>
    </submittedName>
</protein>
<dbReference type="Pfam" id="PF05711">
    <property type="entry name" value="TylF"/>
    <property type="match status" value="1"/>
</dbReference>
<dbReference type="RefSeq" id="WP_145246220.1">
    <property type="nucleotide sequence ID" value="NZ_CP036278.1"/>
</dbReference>
<name>A0A518AKV1_9BACT</name>
<reference evidence="1 2" key="1">
    <citation type="submission" date="2019-02" db="EMBL/GenBank/DDBJ databases">
        <title>Deep-cultivation of Planctomycetes and their phenomic and genomic characterization uncovers novel biology.</title>
        <authorList>
            <person name="Wiegand S."/>
            <person name="Jogler M."/>
            <person name="Boedeker C."/>
            <person name="Pinto D."/>
            <person name="Vollmers J."/>
            <person name="Rivas-Marin E."/>
            <person name="Kohn T."/>
            <person name="Peeters S.H."/>
            <person name="Heuer A."/>
            <person name="Rast P."/>
            <person name="Oberbeckmann S."/>
            <person name="Bunk B."/>
            <person name="Jeske O."/>
            <person name="Meyerdierks A."/>
            <person name="Storesund J.E."/>
            <person name="Kallscheuer N."/>
            <person name="Luecker S."/>
            <person name="Lage O.M."/>
            <person name="Pohl T."/>
            <person name="Merkel B.J."/>
            <person name="Hornburger P."/>
            <person name="Mueller R.-W."/>
            <person name="Bruemmer F."/>
            <person name="Labrenz M."/>
            <person name="Spormann A.M."/>
            <person name="Op den Camp H."/>
            <person name="Overmann J."/>
            <person name="Amann R."/>
            <person name="Jetten M.S.M."/>
            <person name="Mascher T."/>
            <person name="Medema M.H."/>
            <person name="Devos D.P."/>
            <person name="Kaster A.-K."/>
            <person name="Ovreas L."/>
            <person name="Rohde M."/>
            <person name="Galperin M.Y."/>
            <person name="Jogler C."/>
        </authorList>
    </citation>
    <scope>NUCLEOTIDE SEQUENCE [LARGE SCALE GENOMIC DNA]</scope>
    <source>
        <strain evidence="1 2">Pan181</strain>
    </source>
</reference>
<gene>
    <name evidence="1" type="primary">novP</name>
    <name evidence="1" type="ORF">Pan181_15390</name>
</gene>
<dbReference type="EMBL" id="CP036278">
    <property type="protein sequence ID" value="QDU55350.1"/>
    <property type="molecule type" value="Genomic_DNA"/>
</dbReference>
<sequence length="298" mass="32932">MDTSAFSDPYTDASLFKKTARLGLTTLHRILPARAYAAVYHPLFSIYQQLQRGQYRSKLNAARRAGDQDRVTCMQRVLKVMPHSLIGSPGLEHTHDLAEQLVKQGVPGAFVECGVAQGGCAALIATVADSDPTERTCWFFDSFEGLPDPTSDDFADGETGRHIRPLPKGSCLGTIEQVSGLLFDDFQLSRDKITLVKGWFQDTLEPTRDQIEAIALLRVDGDWYDSTKCCLEALFDQVSPGGQIIIDDYCSCYGAKRATDEFIANRDLQVKLLPDGRGGCSFQKPTNQDQAMLERQVA</sequence>
<dbReference type="KEGG" id="amuc:Pan181_15390"/>
<dbReference type="Gene3D" id="3.40.50.150">
    <property type="entry name" value="Vaccinia Virus protein VP39"/>
    <property type="match status" value="1"/>
</dbReference>